<feature type="domain" description="EAL" evidence="2">
    <location>
        <begin position="572"/>
        <end position="830"/>
    </location>
</feature>
<keyword evidence="5" id="KW-1185">Reference proteome</keyword>
<dbReference type="EMBL" id="WIAO01000005">
    <property type="protein sequence ID" value="MQM25182.1"/>
    <property type="molecule type" value="Genomic_DNA"/>
</dbReference>
<sequence>MDRERYPSLFRILPWALTLIILAVDAAVMVAHGIPGELPVGQVVLFVAAFIVAQNLLIQQDVRGLRIAFNLADVPLILALFYLDPFWILVVRAVSAVAFYAGRYLRSDVGLLKPLFNIGMSLFGAATAAAFVQYFQIGAAADPRTWLVLVGAIVSAGFTTTILISMLLFLINSWSSVVKAWSSFAMTLAGPIMASCVGLIFLVLLEAAPWAWVLIVFMLLTIVALARSYMKLRGQRHVLNELNNFTHLVAGSVRSNRLIDATLGRLREILSAESATVWVPADGRNPEIRLTSSVDDVGLTDLDPVPEALQREAIDANRPILVTPKHGSQEHRDILAGAGLRNVLLVPLRSGDEVYGCLSVADRIGGEMSHFDTADLQLLETVAAHVSIAVDNSRLIDQLRYDAYHDPLTGLPSRRRSLEALQEALSITVPGEVVAVLMFDVDSLHEINDALGHEAGDTALREFARRLQEHAPAASFIGRIDSDEFILQTRLASTEAAIETARRLREGIQGPFEVGGVSVSLSAAVGVVTHPDFAADADELLKRVDGATRQAKDAPDGVQLYHAGLESESLRRIGLAADLRRALDKGRLEVHFQPKVRLDRSLENGGAVMGAEALVRWSHPTYGTVAPEEFIPIAASTGQLGQLTDTVLDQALRRSAEWAGEDGPLPMSVNLSPRTLADAEFPGRVAALLERHGVPPERLTFEITEDDVVSGEPRLTPALDRLHEMGVRLSVDDFGAGYSSLAYLRRLPVQEIKIDLRFVQGMATDDDDKAIVEAVLGLARHFAIDVVAEGIESHQTVEQLRELHCEAGQGYYFSRPLPPDRFAAWLDGQGWTRGQARLRVV</sequence>
<dbReference type="InterPro" id="IPR029016">
    <property type="entry name" value="GAF-like_dom_sf"/>
</dbReference>
<feature type="transmembrane region" description="Helical" evidence="1">
    <location>
        <begin position="210"/>
        <end position="230"/>
    </location>
</feature>
<dbReference type="RefSeq" id="WP_153024349.1">
    <property type="nucleotide sequence ID" value="NZ_WIAO01000005.1"/>
</dbReference>
<feature type="transmembrane region" description="Helical" evidence="1">
    <location>
        <begin position="115"/>
        <end position="134"/>
    </location>
</feature>
<comment type="caution">
    <text evidence="4">The sequence shown here is derived from an EMBL/GenBank/DDBJ whole genome shotgun (WGS) entry which is preliminary data.</text>
</comment>
<dbReference type="Gene3D" id="3.20.20.450">
    <property type="entry name" value="EAL domain"/>
    <property type="match status" value="1"/>
</dbReference>
<dbReference type="Gene3D" id="3.30.450.40">
    <property type="match status" value="1"/>
</dbReference>
<dbReference type="InterPro" id="IPR050706">
    <property type="entry name" value="Cyclic-di-GMP_PDE-like"/>
</dbReference>
<dbReference type="PANTHER" id="PTHR33121">
    <property type="entry name" value="CYCLIC DI-GMP PHOSPHODIESTERASE PDEF"/>
    <property type="match status" value="1"/>
</dbReference>
<feature type="transmembrane region" description="Helical" evidence="1">
    <location>
        <begin position="40"/>
        <end position="58"/>
    </location>
</feature>
<dbReference type="InterPro" id="IPR035919">
    <property type="entry name" value="EAL_sf"/>
</dbReference>
<dbReference type="PANTHER" id="PTHR33121:SF70">
    <property type="entry name" value="SIGNALING PROTEIN YKOW"/>
    <property type="match status" value="1"/>
</dbReference>
<dbReference type="SMART" id="SM00065">
    <property type="entry name" value="GAF"/>
    <property type="match status" value="1"/>
</dbReference>
<dbReference type="InterPro" id="IPR003018">
    <property type="entry name" value="GAF"/>
</dbReference>
<gene>
    <name evidence="4" type="ORF">GFD30_06280</name>
</gene>
<keyword evidence="1" id="KW-1133">Transmembrane helix</keyword>
<dbReference type="Proteomes" id="UP000477750">
    <property type="component" value="Unassembled WGS sequence"/>
</dbReference>
<dbReference type="SUPFAM" id="SSF55781">
    <property type="entry name" value="GAF domain-like"/>
    <property type="match status" value="1"/>
</dbReference>
<dbReference type="CDD" id="cd01949">
    <property type="entry name" value="GGDEF"/>
    <property type="match status" value="1"/>
</dbReference>
<organism evidence="4 5">
    <name type="scientific">Glycomyces albidus</name>
    <dbReference type="NCBI Taxonomy" id="2656774"/>
    <lineage>
        <taxon>Bacteria</taxon>
        <taxon>Bacillati</taxon>
        <taxon>Actinomycetota</taxon>
        <taxon>Actinomycetes</taxon>
        <taxon>Glycomycetales</taxon>
        <taxon>Glycomycetaceae</taxon>
        <taxon>Glycomyces</taxon>
    </lineage>
</organism>
<dbReference type="PROSITE" id="PS50883">
    <property type="entry name" value="EAL"/>
    <property type="match status" value="1"/>
</dbReference>
<dbReference type="Pfam" id="PF01590">
    <property type="entry name" value="GAF"/>
    <property type="match status" value="1"/>
</dbReference>
<feature type="transmembrane region" description="Helical" evidence="1">
    <location>
        <begin position="12"/>
        <end position="34"/>
    </location>
</feature>
<dbReference type="InterPro" id="IPR001633">
    <property type="entry name" value="EAL_dom"/>
</dbReference>
<evidence type="ECO:0000313" key="5">
    <source>
        <dbReference type="Proteomes" id="UP000477750"/>
    </source>
</evidence>
<dbReference type="InterPro" id="IPR029787">
    <property type="entry name" value="Nucleotide_cyclase"/>
</dbReference>
<feature type="transmembrane region" description="Helical" evidence="1">
    <location>
        <begin position="89"/>
        <end position="106"/>
    </location>
</feature>
<dbReference type="NCBIfam" id="TIGR00254">
    <property type="entry name" value="GGDEF"/>
    <property type="match status" value="1"/>
</dbReference>
<evidence type="ECO:0000256" key="1">
    <source>
        <dbReference type="SAM" id="Phobius"/>
    </source>
</evidence>
<dbReference type="InterPro" id="IPR043128">
    <property type="entry name" value="Rev_trsase/Diguanyl_cyclase"/>
</dbReference>
<evidence type="ECO:0000313" key="4">
    <source>
        <dbReference type="EMBL" id="MQM25182.1"/>
    </source>
</evidence>
<evidence type="ECO:0000259" key="3">
    <source>
        <dbReference type="PROSITE" id="PS50887"/>
    </source>
</evidence>
<dbReference type="SMART" id="SM00267">
    <property type="entry name" value="GGDEF"/>
    <property type="match status" value="1"/>
</dbReference>
<proteinExistence type="predicted"/>
<dbReference type="Pfam" id="PF00990">
    <property type="entry name" value="GGDEF"/>
    <property type="match status" value="1"/>
</dbReference>
<dbReference type="PROSITE" id="PS50887">
    <property type="entry name" value="GGDEF"/>
    <property type="match status" value="1"/>
</dbReference>
<feature type="transmembrane region" description="Helical" evidence="1">
    <location>
        <begin position="183"/>
        <end position="204"/>
    </location>
</feature>
<protein>
    <submittedName>
        <fullName evidence="4">EAL domain-containing protein</fullName>
    </submittedName>
</protein>
<keyword evidence="1" id="KW-0472">Membrane</keyword>
<dbReference type="GO" id="GO:0071111">
    <property type="term" value="F:cyclic-guanylate-specific phosphodiesterase activity"/>
    <property type="evidence" value="ECO:0007669"/>
    <property type="project" value="InterPro"/>
</dbReference>
<dbReference type="CDD" id="cd01948">
    <property type="entry name" value="EAL"/>
    <property type="match status" value="1"/>
</dbReference>
<keyword evidence="1" id="KW-0812">Transmembrane</keyword>
<evidence type="ECO:0000259" key="2">
    <source>
        <dbReference type="PROSITE" id="PS50883"/>
    </source>
</evidence>
<dbReference type="SUPFAM" id="SSF141868">
    <property type="entry name" value="EAL domain-like"/>
    <property type="match status" value="1"/>
</dbReference>
<feature type="transmembrane region" description="Helical" evidence="1">
    <location>
        <begin position="146"/>
        <end position="171"/>
    </location>
</feature>
<dbReference type="Pfam" id="PF00563">
    <property type="entry name" value="EAL"/>
    <property type="match status" value="1"/>
</dbReference>
<name>A0A6L5G6D1_9ACTN</name>
<feature type="domain" description="GGDEF" evidence="3">
    <location>
        <begin position="432"/>
        <end position="566"/>
    </location>
</feature>
<dbReference type="InterPro" id="IPR000160">
    <property type="entry name" value="GGDEF_dom"/>
</dbReference>
<dbReference type="SMART" id="SM00052">
    <property type="entry name" value="EAL"/>
    <property type="match status" value="1"/>
</dbReference>
<accession>A0A6L5G6D1</accession>
<dbReference type="SUPFAM" id="SSF55073">
    <property type="entry name" value="Nucleotide cyclase"/>
    <property type="match status" value="1"/>
</dbReference>
<reference evidence="4 5" key="1">
    <citation type="submission" date="2019-10" db="EMBL/GenBank/DDBJ databases">
        <title>Glycomyces albidus sp. nov., a novel actinomycete isolated from rhizosphere soil of wheat (Triticum aestivum L.).</title>
        <authorList>
            <person name="Qian L."/>
        </authorList>
    </citation>
    <scope>NUCLEOTIDE SEQUENCE [LARGE SCALE GENOMIC DNA]</scope>
    <source>
        <strain evidence="4 5">NEAU-7082</strain>
    </source>
</reference>
<dbReference type="Gene3D" id="3.30.70.270">
    <property type="match status" value="1"/>
</dbReference>
<dbReference type="AlphaFoldDB" id="A0A6L5G6D1"/>